<dbReference type="SMART" id="SM00354">
    <property type="entry name" value="HTH_LACI"/>
    <property type="match status" value="1"/>
</dbReference>
<dbReference type="InterPro" id="IPR028082">
    <property type="entry name" value="Peripla_BP_I"/>
</dbReference>
<dbReference type="STRING" id="1278298.GCA_000428685_01479"/>
<dbReference type="AlphaFoldDB" id="A0A3S5EM62"/>
<dbReference type="GO" id="GO:0003700">
    <property type="term" value="F:DNA-binding transcription factor activity"/>
    <property type="evidence" value="ECO:0007669"/>
    <property type="project" value="TreeGrafter"/>
</dbReference>
<dbReference type="InterPro" id="IPR046335">
    <property type="entry name" value="LacI/GalR-like_sensor"/>
</dbReference>
<dbReference type="Proteomes" id="UP000276899">
    <property type="component" value="Chromosome"/>
</dbReference>
<evidence type="ECO:0000313" key="5">
    <source>
        <dbReference type="EMBL" id="VEG74480.1"/>
    </source>
</evidence>
<keyword evidence="1" id="KW-0805">Transcription regulation</keyword>
<dbReference type="EMBL" id="LR134363">
    <property type="protein sequence ID" value="VEG74480.1"/>
    <property type="molecule type" value="Genomic_DNA"/>
</dbReference>
<organism evidence="5 6">
    <name type="scientific">Actinomyces slackii</name>
    <dbReference type="NCBI Taxonomy" id="52774"/>
    <lineage>
        <taxon>Bacteria</taxon>
        <taxon>Bacillati</taxon>
        <taxon>Actinomycetota</taxon>
        <taxon>Actinomycetes</taxon>
        <taxon>Actinomycetales</taxon>
        <taxon>Actinomycetaceae</taxon>
        <taxon>Actinomyces</taxon>
    </lineage>
</organism>
<gene>
    <name evidence="5" type="primary">ccpA_1</name>
    <name evidence="5" type="ORF">NCTC11923_01114</name>
</gene>
<keyword evidence="3" id="KW-0804">Transcription</keyword>
<keyword evidence="6" id="KW-1185">Reference proteome</keyword>
<dbReference type="PANTHER" id="PTHR30146:SF109">
    <property type="entry name" value="HTH-TYPE TRANSCRIPTIONAL REGULATOR GALS"/>
    <property type="match status" value="1"/>
</dbReference>
<dbReference type="Gene3D" id="1.10.260.40">
    <property type="entry name" value="lambda repressor-like DNA-binding domains"/>
    <property type="match status" value="1"/>
</dbReference>
<evidence type="ECO:0000313" key="6">
    <source>
        <dbReference type="Proteomes" id="UP000276899"/>
    </source>
</evidence>
<feature type="domain" description="HTH lacI-type" evidence="4">
    <location>
        <begin position="6"/>
        <end position="60"/>
    </location>
</feature>
<accession>A0A3S5EM62</accession>
<evidence type="ECO:0000256" key="1">
    <source>
        <dbReference type="ARBA" id="ARBA00023015"/>
    </source>
</evidence>
<dbReference type="InterPro" id="IPR000843">
    <property type="entry name" value="HTH_LacI"/>
</dbReference>
<dbReference type="RefSeq" id="WP_051281464.1">
    <property type="nucleotide sequence ID" value="NZ_CBCRWE010000075.1"/>
</dbReference>
<name>A0A3S5EM62_9ACTO</name>
<dbReference type="Pfam" id="PF00356">
    <property type="entry name" value="LacI"/>
    <property type="match status" value="1"/>
</dbReference>
<dbReference type="InterPro" id="IPR010982">
    <property type="entry name" value="Lambda_DNA-bd_dom_sf"/>
</dbReference>
<reference evidence="5 6" key="1">
    <citation type="submission" date="2018-12" db="EMBL/GenBank/DDBJ databases">
        <authorList>
            <consortium name="Pathogen Informatics"/>
        </authorList>
    </citation>
    <scope>NUCLEOTIDE SEQUENCE [LARGE SCALE GENOMIC DNA]</scope>
    <source>
        <strain evidence="5 6">NCTC11923</strain>
    </source>
</reference>
<proteinExistence type="predicted"/>
<sequence length="350" mass="37087">MGTHAATQSDVARAAGVSRSLVSLALSGSPKVARQTRERIQQVAAELGYRVNVAASSLARQSSTIIGLVLPNLRNAFFERLARCLGEAAAARGLTLFVTVGAEQPEVLHQAIESLLGVRVAGIILVSPWLIDDDLLAIAEETPVCLVGRRSPGGRVDAVHVDEEAAAGLVVRHLQEQGAQTIGYVSPRVTDQASRHDREVALRRAGTEAGVPVVVQGCGEDAGPAVRQMLQVRPEPLGLVIHNDVFAIDAVPVLREAERQTRSRVALVSYDNTYLAQREEFSLTSVNQPEEIMAGRAIELLCERAGIGGPAAPDAPARTVVLPPELVVRSSSLGREPLTAPATPPTPAPR</sequence>
<evidence type="ECO:0000259" key="4">
    <source>
        <dbReference type="PROSITE" id="PS50932"/>
    </source>
</evidence>
<keyword evidence="2" id="KW-0238">DNA-binding</keyword>
<dbReference type="PROSITE" id="PS50932">
    <property type="entry name" value="HTH_LACI_2"/>
    <property type="match status" value="1"/>
</dbReference>
<dbReference type="SUPFAM" id="SSF53822">
    <property type="entry name" value="Periplasmic binding protein-like I"/>
    <property type="match status" value="1"/>
</dbReference>
<dbReference type="GO" id="GO:0000976">
    <property type="term" value="F:transcription cis-regulatory region binding"/>
    <property type="evidence" value="ECO:0007669"/>
    <property type="project" value="TreeGrafter"/>
</dbReference>
<dbReference type="CDD" id="cd01392">
    <property type="entry name" value="HTH_LacI"/>
    <property type="match status" value="1"/>
</dbReference>
<dbReference type="PANTHER" id="PTHR30146">
    <property type="entry name" value="LACI-RELATED TRANSCRIPTIONAL REPRESSOR"/>
    <property type="match status" value="1"/>
</dbReference>
<evidence type="ECO:0000256" key="2">
    <source>
        <dbReference type="ARBA" id="ARBA00023125"/>
    </source>
</evidence>
<dbReference type="KEGG" id="asla:NCTC11923_01114"/>
<protein>
    <submittedName>
        <fullName evidence="5">Catabolite control protein</fullName>
    </submittedName>
</protein>
<dbReference type="SUPFAM" id="SSF47413">
    <property type="entry name" value="lambda repressor-like DNA-binding domains"/>
    <property type="match status" value="1"/>
</dbReference>
<evidence type="ECO:0000256" key="3">
    <source>
        <dbReference type="ARBA" id="ARBA00023163"/>
    </source>
</evidence>
<dbReference type="Pfam" id="PF13377">
    <property type="entry name" value="Peripla_BP_3"/>
    <property type="match status" value="1"/>
</dbReference>
<dbReference type="Gene3D" id="3.40.50.2300">
    <property type="match status" value="2"/>
</dbReference>
<dbReference type="CDD" id="cd06267">
    <property type="entry name" value="PBP1_LacI_sugar_binding-like"/>
    <property type="match status" value="1"/>
</dbReference>